<keyword evidence="3" id="KW-0812">Transmembrane</keyword>
<comment type="caution">
    <text evidence="4">The sequence shown here is derived from an EMBL/GenBank/DDBJ whole genome shotgun (WGS) entry which is preliminary data.</text>
</comment>
<feature type="compositionally biased region" description="Basic and acidic residues" evidence="2">
    <location>
        <begin position="190"/>
        <end position="203"/>
    </location>
</feature>
<dbReference type="AlphaFoldDB" id="A0A8H4LXC0"/>
<protein>
    <submittedName>
        <fullName evidence="4">Uncharacterized protein</fullName>
    </submittedName>
</protein>
<proteinExistence type="predicted"/>
<feature type="transmembrane region" description="Helical" evidence="3">
    <location>
        <begin position="213"/>
        <end position="235"/>
    </location>
</feature>
<feature type="transmembrane region" description="Helical" evidence="3">
    <location>
        <begin position="96"/>
        <end position="114"/>
    </location>
</feature>
<evidence type="ECO:0000256" key="3">
    <source>
        <dbReference type="SAM" id="Phobius"/>
    </source>
</evidence>
<evidence type="ECO:0000256" key="2">
    <source>
        <dbReference type="SAM" id="MobiDB-lite"/>
    </source>
</evidence>
<feature type="transmembrane region" description="Helical" evidence="3">
    <location>
        <begin position="126"/>
        <end position="145"/>
    </location>
</feature>
<keyword evidence="3" id="KW-0472">Membrane</keyword>
<dbReference type="OrthoDB" id="5422510at2759"/>
<feature type="region of interest" description="Disordered" evidence="2">
    <location>
        <begin position="439"/>
        <end position="471"/>
    </location>
</feature>
<evidence type="ECO:0000256" key="1">
    <source>
        <dbReference type="SAM" id="Coils"/>
    </source>
</evidence>
<keyword evidence="5" id="KW-1185">Reference proteome</keyword>
<gene>
    <name evidence="4" type="ORF">G6O67_006847</name>
</gene>
<dbReference type="EMBL" id="JAAVMX010000007">
    <property type="protein sequence ID" value="KAF4506802.1"/>
    <property type="molecule type" value="Genomic_DNA"/>
</dbReference>
<dbReference type="PANTHER" id="PTHR42032:SF1">
    <property type="entry name" value="YALI0E30679P"/>
    <property type="match status" value="1"/>
</dbReference>
<accession>A0A8H4LXC0</accession>
<feature type="compositionally biased region" description="Low complexity" evidence="2">
    <location>
        <begin position="8"/>
        <end position="29"/>
    </location>
</feature>
<evidence type="ECO:0000313" key="5">
    <source>
        <dbReference type="Proteomes" id="UP000557566"/>
    </source>
</evidence>
<dbReference type="PANTHER" id="PTHR42032">
    <property type="entry name" value="YALI0E30679P"/>
    <property type="match status" value="1"/>
</dbReference>
<feature type="region of interest" description="Disordered" evidence="2">
    <location>
        <begin position="1"/>
        <end position="88"/>
    </location>
</feature>
<feature type="region of interest" description="Disordered" evidence="2">
    <location>
        <begin position="168"/>
        <end position="203"/>
    </location>
</feature>
<evidence type="ECO:0000313" key="4">
    <source>
        <dbReference type="EMBL" id="KAF4506802.1"/>
    </source>
</evidence>
<feature type="coiled-coil region" evidence="1">
    <location>
        <begin position="293"/>
        <end position="320"/>
    </location>
</feature>
<sequence length="471" mass="51316">MAISPDDPVGAPSRPSAPSSASGFSVAPGHALRRIKTADETQPPRKRPLAGPIETPRDLTPRRGSSLSDYSNEARDILNPKPRSGHKAALPESSSLAVVSLAFALLPAISGALFKNGHAVVTDIMLLGLAGVFLHWSVTQPWVWYHAAQHIRFQREEDTDLAVEEDGDVDATTPDHRPATTLDDVPEQGDLPKPKPQDEDPKAARKRAALRELYVHEVLALVACLGLPLASAYLLHAIRAQLSRPSGGLVSDYNLTIFLLVSELRVFSHILKLVQSRTLHLQRVAHENEFTSLLGAEARIDEVVERLETLEGRSRTAQNSGPDPGRAKEEAALTRDVRNAIQPELDALNRAVRRYEKKATLLQLQTESRFTGLDARLGDAIALAAVAAKNSAGRKNIVRRAAESAFGIVLFPLNAVLRLLLLPLTYLVALMNRNECRAQPHAKTGRSSRGGKAAVQSRYGGDRVPTRVTRR</sequence>
<keyword evidence="3" id="KW-1133">Transmembrane helix</keyword>
<name>A0A8H4LXC0_9HYPO</name>
<organism evidence="4 5">
    <name type="scientific">Ophiocordyceps sinensis</name>
    <dbReference type="NCBI Taxonomy" id="72228"/>
    <lineage>
        <taxon>Eukaryota</taxon>
        <taxon>Fungi</taxon>
        <taxon>Dikarya</taxon>
        <taxon>Ascomycota</taxon>
        <taxon>Pezizomycotina</taxon>
        <taxon>Sordariomycetes</taxon>
        <taxon>Hypocreomycetidae</taxon>
        <taxon>Hypocreales</taxon>
        <taxon>Ophiocordycipitaceae</taxon>
        <taxon>Ophiocordyceps</taxon>
    </lineage>
</organism>
<reference evidence="4 5" key="1">
    <citation type="journal article" date="2020" name="Genome Biol. Evol.">
        <title>A new high-quality draft genome assembly of the Chinese cordyceps Ophiocordyceps sinensis.</title>
        <authorList>
            <person name="Shu R."/>
            <person name="Zhang J."/>
            <person name="Meng Q."/>
            <person name="Zhang H."/>
            <person name="Zhou G."/>
            <person name="Li M."/>
            <person name="Wu P."/>
            <person name="Zhao Y."/>
            <person name="Chen C."/>
            <person name="Qin Q."/>
        </authorList>
    </citation>
    <scope>NUCLEOTIDE SEQUENCE [LARGE SCALE GENOMIC DNA]</scope>
    <source>
        <strain evidence="4 5">IOZ07</strain>
    </source>
</reference>
<dbReference type="Proteomes" id="UP000557566">
    <property type="component" value="Unassembled WGS sequence"/>
</dbReference>
<keyword evidence="1" id="KW-0175">Coiled coil</keyword>
<feature type="transmembrane region" description="Helical" evidence="3">
    <location>
        <begin position="404"/>
        <end position="429"/>
    </location>
</feature>